<dbReference type="SUPFAM" id="SSF52540">
    <property type="entry name" value="P-loop containing nucleoside triphosphate hydrolases"/>
    <property type="match status" value="1"/>
</dbReference>
<name>A0ABV6B8J6_9GAMM</name>
<gene>
    <name evidence="1" type="ORF">ACFFJP_02675</name>
</gene>
<evidence type="ECO:0000313" key="2">
    <source>
        <dbReference type="Proteomes" id="UP001589813"/>
    </source>
</evidence>
<protein>
    <submittedName>
        <fullName evidence="1">AAA family ATPase</fullName>
    </submittedName>
</protein>
<dbReference type="Pfam" id="PF13481">
    <property type="entry name" value="AAA_25"/>
    <property type="match status" value="1"/>
</dbReference>
<organism evidence="1 2">
    <name type="scientific">Rheinheimera tilapiae</name>
    <dbReference type="NCBI Taxonomy" id="875043"/>
    <lineage>
        <taxon>Bacteria</taxon>
        <taxon>Pseudomonadati</taxon>
        <taxon>Pseudomonadota</taxon>
        <taxon>Gammaproteobacteria</taxon>
        <taxon>Chromatiales</taxon>
        <taxon>Chromatiaceae</taxon>
        <taxon>Rheinheimera</taxon>
    </lineage>
</organism>
<dbReference type="RefSeq" id="WP_377240218.1">
    <property type="nucleotide sequence ID" value="NZ_JBHLXP010000001.1"/>
</dbReference>
<evidence type="ECO:0000313" key="1">
    <source>
        <dbReference type="EMBL" id="MFC0047193.1"/>
    </source>
</evidence>
<dbReference type="EMBL" id="JBHLXP010000001">
    <property type="protein sequence ID" value="MFC0047193.1"/>
    <property type="molecule type" value="Genomic_DNA"/>
</dbReference>
<dbReference type="Proteomes" id="UP001589813">
    <property type="component" value="Unassembled WGS sequence"/>
</dbReference>
<keyword evidence="2" id="KW-1185">Reference proteome</keyword>
<sequence>MSKLTLDPISSIMSKVYQTNWLVENFIEKQSLCMLFGEPSTYKSFMAMELAFCIGSGIDWYGNPVTKGEVIYIAGEGFSGIQKRFQALAIKYRSPPPNRIYVSSKPLEMTNPESVNEFLNIISQQTIKPALIVIDTLHRNFGEGDENSSRDVGLFVKHIDKLKNATNATILTIHHSGHGEKGHSRGSSAIRASLDSEYQLKAKSGGVELICKKMKDFDKPDVMEFVLKPIQVKTASGTLDSAYLELAELDKPAKQTRAQQLLQALNDATADHGIPVTNALLHAQPNLSGKQCVPVQEWRQASYILMATELPKQPSRQAAFNRCRNILIQDGFVIEENGYAVLV</sequence>
<comment type="caution">
    <text evidence="1">The sequence shown here is derived from an EMBL/GenBank/DDBJ whole genome shotgun (WGS) entry which is preliminary data.</text>
</comment>
<dbReference type="InterPro" id="IPR027417">
    <property type="entry name" value="P-loop_NTPase"/>
</dbReference>
<reference evidence="1 2" key="1">
    <citation type="submission" date="2024-09" db="EMBL/GenBank/DDBJ databases">
        <authorList>
            <person name="Sun Q."/>
            <person name="Mori K."/>
        </authorList>
    </citation>
    <scope>NUCLEOTIDE SEQUENCE [LARGE SCALE GENOMIC DNA]</scope>
    <source>
        <strain evidence="1 2">KCTC 23315</strain>
    </source>
</reference>
<proteinExistence type="predicted"/>
<dbReference type="Gene3D" id="3.40.50.300">
    <property type="entry name" value="P-loop containing nucleotide triphosphate hydrolases"/>
    <property type="match status" value="1"/>
</dbReference>
<accession>A0ABV6B8J6</accession>